<name>A0A317PUZ8_9ENTR</name>
<accession>A0A317PUZ8</accession>
<dbReference type="Proteomes" id="UP000246744">
    <property type="component" value="Unassembled WGS sequence"/>
</dbReference>
<keyword evidence="1" id="KW-0472">Membrane</keyword>
<dbReference type="AlphaFoldDB" id="A0A317PUZ8"/>
<dbReference type="EMBL" id="QGTS01000014">
    <property type="protein sequence ID" value="PWW04958.1"/>
    <property type="molecule type" value="Genomic_DNA"/>
</dbReference>
<comment type="caution">
    <text evidence="2">The sequence shown here is derived from an EMBL/GenBank/DDBJ whole genome shotgun (WGS) entry which is preliminary data.</text>
</comment>
<feature type="transmembrane region" description="Helical" evidence="1">
    <location>
        <begin position="45"/>
        <end position="65"/>
    </location>
</feature>
<organism evidence="2 3">
    <name type="scientific">Mangrovibacter plantisponsor</name>
    <dbReference type="NCBI Taxonomy" id="451513"/>
    <lineage>
        <taxon>Bacteria</taxon>
        <taxon>Pseudomonadati</taxon>
        <taxon>Pseudomonadota</taxon>
        <taxon>Gammaproteobacteria</taxon>
        <taxon>Enterobacterales</taxon>
        <taxon>Enterobacteriaceae</taxon>
        <taxon>Mangrovibacter</taxon>
    </lineage>
</organism>
<sequence>MTWSDIAIKNSIWPPIIYYIISIVVGVLLFIGKYIVHRRANLPGFLLYAFFVITITAVQFCLMWFGADFAKDILRIDLDVYGYESIFNGTYIFTIIYSLALPTKLK</sequence>
<dbReference type="OrthoDB" id="9899163at2"/>
<gene>
    <name evidence="2" type="ORF">DES37_11454</name>
</gene>
<protein>
    <submittedName>
        <fullName evidence="2">Uncharacterized protein</fullName>
    </submittedName>
</protein>
<keyword evidence="1" id="KW-0812">Transmembrane</keyword>
<dbReference type="RefSeq" id="WP_110027504.1">
    <property type="nucleotide sequence ID" value="NZ_QGTS01000014.1"/>
</dbReference>
<keyword evidence="3" id="KW-1185">Reference proteome</keyword>
<reference evidence="2 3" key="1">
    <citation type="submission" date="2018-05" db="EMBL/GenBank/DDBJ databases">
        <title>Genomic Encyclopedia of Type Strains, Phase IV (KMG-IV): sequencing the most valuable type-strain genomes for metagenomic binning, comparative biology and taxonomic classification.</title>
        <authorList>
            <person name="Goeker M."/>
        </authorList>
    </citation>
    <scope>NUCLEOTIDE SEQUENCE [LARGE SCALE GENOMIC DNA]</scope>
    <source>
        <strain evidence="2 3">DSM 19579</strain>
    </source>
</reference>
<evidence type="ECO:0000313" key="2">
    <source>
        <dbReference type="EMBL" id="PWW04958.1"/>
    </source>
</evidence>
<evidence type="ECO:0000256" key="1">
    <source>
        <dbReference type="SAM" id="Phobius"/>
    </source>
</evidence>
<proteinExistence type="predicted"/>
<feature type="transmembrane region" description="Helical" evidence="1">
    <location>
        <begin position="85"/>
        <end position="103"/>
    </location>
</feature>
<keyword evidence="1" id="KW-1133">Transmembrane helix</keyword>
<feature type="transmembrane region" description="Helical" evidence="1">
    <location>
        <begin position="16"/>
        <end position="36"/>
    </location>
</feature>
<evidence type="ECO:0000313" key="3">
    <source>
        <dbReference type="Proteomes" id="UP000246744"/>
    </source>
</evidence>